<dbReference type="InterPro" id="IPR051054">
    <property type="entry name" value="SorC_transcr_regulators"/>
</dbReference>
<dbReference type="Proteomes" id="UP000441354">
    <property type="component" value="Unassembled WGS sequence"/>
</dbReference>
<dbReference type="InterPro" id="IPR013324">
    <property type="entry name" value="RNA_pol_sigma_r3/r4-like"/>
</dbReference>
<evidence type="ECO:0000256" key="4">
    <source>
        <dbReference type="ARBA" id="ARBA00023163"/>
    </source>
</evidence>
<name>A0A7V7RHU6_9BACI</name>
<organism evidence="6 7">
    <name type="scientific">Bacillus mesophilum</name>
    <dbReference type="NCBI Taxonomy" id="1071718"/>
    <lineage>
        <taxon>Bacteria</taxon>
        <taxon>Bacillati</taxon>
        <taxon>Bacillota</taxon>
        <taxon>Bacilli</taxon>
        <taxon>Bacillales</taxon>
        <taxon>Bacillaceae</taxon>
        <taxon>Bacillus</taxon>
    </lineage>
</organism>
<keyword evidence="3" id="KW-0238">DNA-binding</keyword>
<dbReference type="SUPFAM" id="SSF88659">
    <property type="entry name" value="Sigma3 and sigma4 domains of RNA polymerase sigma factors"/>
    <property type="match status" value="1"/>
</dbReference>
<proteinExistence type="inferred from homology"/>
<evidence type="ECO:0000256" key="3">
    <source>
        <dbReference type="ARBA" id="ARBA00023125"/>
    </source>
</evidence>
<keyword evidence="7" id="KW-1185">Reference proteome</keyword>
<dbReference type="Gene3D" id="1.10.10.10">
    <property type="entry name" value="Winged helix-like DNA-binding domain superfamily/Winged helix DNA-binding domain"/>
    <property type="match status" value="1"/>
</dbReference>
<dbReference type="GO" id="GO:0003677">
    <property type="term" value="F:DNA binding"/>
    <property type="evidence" value="ECO:0007669"/>
    <property type="project" value="UniProtKB-KW"/>
</dbReference>
<evidence type="ECO:0000313" key="7">
    <source>
        <dbReference type="Proteomes" id="UP000441354"/>
    </source>
</evidence>
<dbReference type="InterPro" id="IPR001387">
    <property type="entry name" value="Cro/C1-type_HTH"/>
</dbReference>
<protein>
    <submittedName>
        <fullName evidence="6">Sugar-binding transcriptional regulator</fullName>
    </submittedName>
</protein>
<dbReference type="SUPFAM" id="SSF100950">
    <property type="entry name" value="NagB/RpiA/CoA transferase-like"/>
    <property type="match status" value="1"/>
</dbReference>
<feature type="domain" description="HTH cro/C1-type" evidence="5">
    <location>
        <begin position="32"/>
        <end position="52"/>
    </location>
</feature>
<dbReference type="PANTHER" id="PTHR34294">
    <property type="entry name" value="TRANSCRIPTIONAL REGULATOR-RELATED"/>
    <property type="match status" value="1"/>
</dbReference>
<dbReference type="InterPro" id="IPR036388">
    <property type="entry name" value="WH-like_DNA-bd_sf"/>
</dbReference>
<gene>
    <name evidence="6" type="ORF">F7732_21490</name>
</gene>
<dbReference type="InterPro" id="IPR037171">
    <property type="entry name" value="NagB/RpiA_transferase-like"/>
</dbReference>
<keyword evidence="2" id="KW-0805">Transcription regulation</keyword>
<dbReference type="PANTHER" id="PTHR34294:SF12">
    <property type="entry name" value="SUGAR-BINDING TRANSCRIPTIONAL REGULATOR"/>
    <property type="match status" value="1"/>
</dbReference>
<dbReference type="Gene3D" id="3.40.50.1360">
    <property type="match status" value="1"/>
</dbReference>
<evidence type="ECO:0000259" key="5">
    <source>
        <dbReference type="PROSITE" id="PS50943"/>
    </source>
</evidence>
<sequence>MFRYRNKFQRVSWLNWEERKEIVKIAIYYYYQNLTQEQIAKKLNVSRPAISRSLQKAKDYGIINFYIKDESFQIVNLQSSLEEKYGLDKVIIAPAYHLSEHEVFNLVVKEAVHYLKDALKSVSTVGVSWGNTLSTLVREFPFEEIKHLTLLPLIGGISKMHIELHSNQICYDLMKKLYCNSNFLNAPALAENTLIKNAFYDSPPILEVLEAGKNVDMAILGVASPYSSDNLMRKIGYTGNRDLKEFETLNVVGDINSRFFNREGKEVDCRINNNVIGVSLEDIKNIPNIVLIASGVQKSEAVLTAVKAGYAHTLIIDEKIGNYLMDNN</sequence>
<dbReference type="Pfam" id="PF04198">
    <property type="entry name" value="Sugar-bind"/>
    <property type="match status" value="1"/>
</dbReference>
<dbReference type="PROSITE" id="PS50943">
    <property type="entry name" value="HTH_CROC1"/>
    <property type="match status" value="1"/>
</dbReference>
<evidence type="ECO:0000313" key="6">
    <source>
        <dbReference type="EMBL" id="KAB2329282.1"/>
    </source>
</evidence>
<evidence type="ECO:0000256" key="2">
    <source>
        <dbReference type="ARBA" id="ARBA00023015"/>
    </source>
</evidence>
<dbReference type="InterPro" id="IPR007324">
    <property type="entry name" value="Sugar-bd_dom_put"/>
</dbReference>
<dbReference type="GO" id="GO:0030246">
    <property type="term" value="F:carbohydrate binding"/>
    <property type="evidence" value="ECO:0007669"/>
    <property type="project" value="InterPro"/>
</dbReference>
<comment type="similarity">
    <text evidence="1">Belongs to the SorC transcriptional regulatory family.</text>
</comment>
<accession>A0A7V7RHU6</accession>
<keyword evidence="4" id="KW-0804">Transcription</keyword>
<reference evidence="6 7" key="1">
    <citation type="journal article" date="2014" name="Arch. Microbiol.">
        <title>Bacillus mesophilum sp. nov., strain IITR-54T, a novel 4-chlorobiphenyl dechlorinating bacterium.</title>
        <authorList>
            <person name="Manickam N."/>
            <person name="Singh N.K."/>
            <person name="Bajaj A."/>
            <person name="Kumar R.M."/>
            <person name="Kaur G."/>
            <person name="Kaur N."/>
            <person name="Bala M."/>
            <person name="Kumar A."/>
            <person name="Mayilraj S."/>
        </authorList>
    </citation>
    <scope>NUCLEOTIDE SEQUENCE [LARGE SCALE GENOMIC DNA]</scope>
    <source>
        <strain evidence="6 7">IITR-54</strain>
    </source>
</reference>
<dbReference type="AlphaFoldDB" id="A0A7V7RHU6"/>
<comment type="caution">
    <text evidence="6">The sequence shown here is derived from an EMBL/GenBank/DDBJ whole genome shotgun (WGS) entry which is preliminary data.</text>
</comment>
<evidence type="ECO:0000256" key="1">
    <source>
        <dbReference type="ARBA" id="ARBA00010466"/>
    </source>
</evidence>
<dbReference type="EMBL" id="WBOT01000013">
    <property type="protein sequence ID" value="KAB2329282.1"/>
    <property type="molecule type" value="Genomic_DNA"/>
</dbReference>